<keyword evidence="1" id="KW-0472">Membrane</keyword>
<keyword evidence="1" id="KW-1133">Transmembrane helix</keyword>
<dbReference type="SUPFAM" id="SSF54909">
    <property type="entry name" value="Dimeric alpha+beta barrel"/>
    <property type="match status" value="1"/>
</dbReference>
<name>A0A6P0UJZ3_9FLAO</name>
<reference evidence="2 3" key="1">
    <citation type="submission" date="2020-01" db="EMBL/GenBank/DDBJ databases">
        <title>Leptobacterium flavescens.</title>
        <authorList>
            <person name="Wang G."/>
        </authorList>
    </citation>
    <scope>NUCLEOTIDE SEQUENCE [LARGE SCALE GENOMIC DNA]</scope>
    <source>
        <strain evidence="2 3">KCTC 22160</strain>
    </source>
</reference>
<dbReference type="Gene3D" id="3.30.70.1060">
    <property type="entry name" value="Dimeric alpha+beta barrel"/>
    <property type="match status" value="1"/>
</dbReference>
<proteinExistence type="predicted"/>
<dbReference type="Proteomes" id="UP000468581">
    <property type="component" value="Unassembled WGS sequence"/>
</dbReference>
<comment type="caution">
    <text evidence="2">The sequence shown here is derived from an EMBL/GenBank/DDBJ whole genome shotgun (WGS) entry which is preliminary data.</text>
</comment>
<evidence type="ECO:0000313" key="2">
    <source>
        <dbReference type="EMBL" id="NER13625.1"/>
    </source>
</evidence>
<organism evidence="2 3">
    <name type="scientific">Leptobacterium flavescens</name>
    <dbReference type="NCBI Taxonomy" id="472055"/>
    <lineage>
        <taxon>Bacteria</taxon>
        <taxon>Pseudomonadati</taxon>
        <taxon>Bacteroidota</taxon>
        <taxon>Flavobacteriia</taxon>
        <taxon>Flavobacteriales</taxon>
        <taxon>Flavobacteriaceae</taxon>
        <taxon>Leptobacterium</taxon>
    </lineage>
</organism>
<evidence type="ECO:0000256" key="1">
    <source>
        <dbReference type="SAM" id="Phobius"/>
    </source>
</evidence>
<gene>
    <name evidence="2" type="ORF">GWK08_09265</name>
</gene>
<feature type="transmembrane region" description="Helical" evidence="1">
    <location>
        <begin position="51"/>
        <end position="69"/>
    </location>
</feature>
<sequence length="187" mass="21680">MEELRPEELKAMEQLSRERFDTERLDKRIIEALHEEGLLTEKTKKMNTKKYVLQIAASIALLIFGYFIGKYQTDTVPGQDSAMNKYALFLYENDEFAAEDIEKLVTEYRNWAIELGEQGKLEAAEKLDDFNDYWLGSNSVQNTTSKLTGYFIFYAKDFEEAKEIAKTHPHTIYGGGLDLRPIDKIEE</sequence>
<keyword evidence="1" id="KW-0812">Transmembrane</keyword>
<dbReference type="RefSeq" id="WP_163606685.1">
    <property type="nucleotide sequence ID" value="NZ_JAABOO010000002.1"/>
</dbReference>
<dbReference type="AlphaFoldDB" id="A0A6P0UJZ3"/>
<evidence type="ECO:0008006" key="4">
    <source>
        <dbReference type="Google" id="ProtNLM"/>
    </source>
</evidence>
<protein>
    <recommendedName>
        <fullName evidence="4">YCII-related domain-containing protein</fullName>
    </recommendedName>
</protein>
<keyword evidence="3" id="KW-1185">Reference proteome</keyword>
<accession>A0A6P0UJZ3</accession>
<dbReference type="InterPro" id="IPR011008">
    <property type="entry name" value="Dimeric_a/b-barrel"/>
</dbReference>
<evidence type="ECO:0000313" key="3">
    <source>
        <dbReference type="Proteomes" id="UP000468581"/>
    </source>
</evidence>
<dbReference type="EMBL" id="JAABOO010000002">
    <property type="protein sequence ID" value="NER13625.1"/>
    <property type="molecule type" value="Genomic_DNA"/>
</dbReference>